<proteinExistence type="predicted"/>
<dbReference type="BioCyc" id="NEQU228908:GJB6-94-MONOMER"/>
<dbReference type="AlphaFoldDB" id="Q74MI3"/>
<accession>Q74MI3</accession>
<evidence type="ECO:0000313" key="1">
    <source>
        <dbReference type="EMBL" id="AAR38941.1"/>
    </source>
</evidence>
<keyword evidence="2" id="KW-1185">Reference proteome</keyword>
<evidence type="ECO:0000313" key="2">
    <source>
        <dbReference type="Proteomes" id="UP000000578"/>
    </source>
</evidence>
<sequence>MKRTIILLLSALALGVALSQIAFLLEIKLDIKKTTDYIIRPYKTSKIVNAIILDGNQFEGQDNQTYVIPLYIKGNGKYKFSIELKNFDGSALLAIGLFDSDNKEFGEQYNIKAYYNSTNPKYFNPYKYIVCNKDCSLLYNTTIESEKRFVILLHIYNINENKTITLSIRANEVPN</sequence>
<dbReference type="EnsemblBacteria" id="AAR38941">
    <property type="protein sequence ID" value="AAR38941"/>
    <property type="gene ID" value="NEQ085"/>
</dbReference>
<dbReference type="Proteomes" id="UP000000578">
    <property type="component" value="Chromosome"/>
</dbReference>
<dbReference type="KEGG" id="neq:NEQ085"/>
<organism evidence="1 2">
    <name type="scientific">Nanoarchaeum equitans (strain Kin4-M)</name>
    <dbReference type="NCBI Taxonomy" id="228908"/>
    <lineage>
        <taxon>Archaea</taxon>
        <taxon>Nanobdellota</taxon>
        <taxon>Candidatus Nanoarchaeia</taxon>
        <taxon>Nanoarchaeales</taxon>
        <taxon>Nanoarchaeaceae</taxon>
        <taxon>Nanoarchaeum</taxon>
    </lineage>
</organism>
<protein>
    <submittedName>
        <fullName evidence="1">NEQ085</fullName>
    </submittedName>
</protein>
<reference evidence="1 2" key="1">
    <citation type="journal article" date="2003" name="Proc. Natl. Acad. Sci. U.S.A.">
        <title>The genome of Nanoarchaeum equitans: insights into early archaeal evolution and derived parasitism.</title>
        <authorList>
            <person name="Waters E."/>
            <person name="Hohn M.J."/>
            <person name="Ahel I."/>
            <person name="Graham D.E."/>
            <person name="Adams M.D."/>
            <person name="Barnstead M."/>
            <person name="Beeson K.Y."/>
            <person name="Bibbs L."/>
            <person name="Bolanos R."/>
            <person name="Keller M."/>
            <person name="Kretz K."/>
            <person name="Lin X."/>
            <person name="Mathur E."/>
            <person name="Ni J."/>
            <person name="Podar M."/>
            <person name="Richardson T."/>
            <person name="Sutton G.G."/>
            <person name="Simon M."/>
            <person name="Soll D."/>
            <person name="Stetter K.O."/>
            <person name="Short J.M."/>
            <person name="Noordewier M."/>
        </authorList>
    </citation>
    <scope>NUCLEOTIDE SEQUENCE [LARGE SCALE GENOMIC DNA]</scope>
    <source>
        <strain evidence="1 2">Kin4-M</strain>
    </source>
</reference>
<dbReference type="HOGENOM" id="CLU_1529266_0_0_2"/>
<gene>
    <name evidence="1" type="ordered locus">NEQ085</name>
</gene>
<name>Q74MI3_NANEQ</name>
<dbReference type="EMBL" id="AE017199">
    <property type="protein sequence ID" value="AAR38941.1"/>
    <property type="molecule type" value="Genomic_DNA"/>
</dbReference>
<dbReference type="PATRIC" id="fig|228908.8.peg.89"/>
<dbReference type="STRING" id="228908.NEQ085"/>